<proteinExistence type="predicted"/>
<dbReference type="InterPro" id="IPR011990">
    <property type="entry name" value="TPR-like_helical_dom_sf"/>
</dbReference>
<evidence type="ECO:0000313" key="1">
    <source>
        <dbReference type="EMBL" id="KKL73299.1"/>
    </source>
</evidence>
<sequence length="614" mass="73090">ELKVEEKFFFRYASNIMIYCDNQQLSDFFNHSTNRLELDKLLDFESHIKDIIPIDANTAYVDINNYNLFNFPKNIDFKVREQTNFLKTIADSFHKKIRFINSEWDEFENYFSKNDEKELIKEAQRLYYDGKFKKALFLTNNLLKKNPDSAVTLYFKGKLLGGQRNYYNALKFHLKSLEVDPYKIETYMDISYLLEIGGYFHSSIILTSLLLRFCPFDFNLHMQLAISSNQLSIPFKKYLKLAGILDAERLVNFLTRYWVHERIKPRDSLKHIGLTREKFNKLFKSADLIVLNAIKVMELYGCRIRDENFVNPLNDILRNSLHFFPYKEDHIMKNWFVFELTTRLVKNFHMIFYEDKYNLPYLIASEDFINLCFEISKKTANQILYTLKKNKKQTSFEINDDVLLENKNLVKNPIYNLARFFISDDGLFNTLFKTALNLIKECDICPNHCLDRPYRWCNAFYMLGKVPDELLDYSGLIHFIDCLNDDFELFLEDKGLRQETVNKKVEHIETFLAYLIIIVKKKDYDIISQNLKQYINLENLTKFLGNYIIKNKIISTQTAMKEMCRSLKSFFSFLYNDCGYFDKSTFTDLNKVLNSANYFIKCLLKDKKKRICDN</sequence>
<name>A0A0F9EH63_9ZZZZ</name>
<dbReference type="Gene3D" id="1.25.40.10">
    <property type="entry name" value="Tetratricopeptide repeat domain"/>
    <property type="match status" value="1"/>
</dbReference>
<gene>
    <name evidence="1" type="ORF">LCGC14_2076310</name>
</gene>
<dbReference type="AlphaFoldDB" id="A0A0F9EH63"/>
<reference evidence="1" key="1">
    <citation type="journal article" date="2015" name="Nature">
        <title>Complex archaea that bridge the gap between prokaryotes and eukaryotes.</title>
        <authorList>
            <person name="Spang A."/>
            <person name="Saw J.H."/>
            <person name="Jorgensen S.L."/>
            <person name="Zaremba-Niedzwiedzka K."/>
            <person name="Martijn J."/>
            <person name="Lind A.E."/>
            <person name="van Eijk R."/>
            <person name="Schleper C."/>
            <person name="Guy L."/>
            <person name="Ettema T.J."/>
        </authorList>
    </citation>
    <scope>NUCLEOTIDE SEQUENCE</scope>
</reference>
<dbReference type="SUPFAM" id="SSF48452">
    <property type="entry name" value="TPR-like"/>
    <property type="match status" value="1"/>
</dbReference>
<comment type="caution">
    <text evidence="1">The sequence shown here is derived from an EMBL/GenBank/DDBJ whole genome shotgun (WGS) entry which is preliminary data.</text>
</comment>
<accession>A0A0F9EH63</accession>
<dbReference type="EMBL" id="LAZR01025002">
    <property type="protein sequence ID" value="KKL73299.1"/>
    <property type="molecule type" value="Genomic_DNA"/>
</dbReference>
<protein>
    <submittedName>
        <fullName evidence="1">Uncharacterized protein</fullName>
    </submittedName>
</protein>
<feature type="non-terminal residue" evidence="1">
    <location>
        <position position="1"/>
    </location>
</feature>
<organism evidence="1">
    <name type="scientific">marine sediment metagenome</name>
    <dbReference type="NCBI Taxonomy" id="412755"/>
    <lineage>
        <taxon>unclassified sequences</taxon>
        <taxon>metagenomes</taxon>
        <taxon>ecological metagenomes</taxon>
    </lineage>
</organism>